<sequence length="311" mass="34125">MAKEGMNPMIRTDNKTGRTRLERWAPYVFTAPTLVFILGLMVFPFGYSLYLSTLHYKLTLPPASIRFVGLDNFRTMLDNQAFLNAMKWTFVFAIAAVALQVVLGMIMALVLNSRAFGNKTALFKSLFIMPLMLAPVVSAKIWSLLFQVLYGPINYVLSSMGLEKVSWSGETLPAKISIILVDVWTATPFCMLILLAALKTVPKEISEAAAIDGAGPAGSFFRITLPTIRNFIALVVSIRIMDALRVFDSVVALTNGAPGETTETLATITYKTAFRYADIGAGSAGSILYFLCIIIFSLLAFAFLKRKPEAA</sequence>
<keyword evidence="2 7" id="KW-0813">Transport</keyword>
<evidence type="ECO:0000256" key="7">
    <source>
        <dbReference type="RuleBase" id="RU363032"/>
    </source>
</evidence>
<feature type="transmembrane region" description="Helical" evidence="7">
    <location>
        <begin position="286"/>
        <end position="304"/>
    </location>
</feature>
<reference evidence="9 10" key="1">
    <citation type="submission" date="2018-10" db="EMBL/GenBank/DDBJ databases">
        <title>Genome Sequence of Cohnella sp.</title>
        <authorList>
            <person name="Srinivasan S."/>
            <person name="Kim M.K."/>
        </authorList>
    </citation>
    <scope>NUCLEOTIDE SEQUENCE [LARGE SCALE GENOMIC DNA]</scope>
    <source>
        <strain evidence="9 10">18JY8-7</strain>
    </source>
</reference>
<feature type="domain" description="ABC transmembrane type-1" evidence="8">
    <location>
        <begin position="86"/>
        <end position="300"/>
    </location>
</feature>
<keyword evidence="4 7" id="KW-0812">Transmembrane</keyword>
<evidence type="ECO:0000256" key="5">
    <source>
        <dbReference type="ARBA" id="ARBA00022989"/>
    </source>
</evidence>
<feature type="transmembrane region" description="Helical" evidence="7">
    <location>
        <begin position="88"/>
        <end position="111"/>
    </location>
</feature>
<dbReference type="PANTHER" id="PTHR30193:SF45">
    <property type="entry name" value="ABC TRANSPORTER PERMEASE PROTEIN"/>
    <property type="match status" value="1"/>
</dbReference>
<dbReference type="Proteomes" id="UP000269097">
    <property type="component" value="Chromosome"/>
</dbReference>
<comment type="similarity">
    <text evidence="7">Belongs to the binding-protein-dependent transport system permease family.</text>
</comment>
<dbReference type="CDD" id="cd06261">
    <property type="entry name" value="TM_PBP2"/>
    <property type="match status" value="1"/>
</dbReference>
<dbReference type="InterPro" id="IPR051393">
    <property type="entry name" value="ABC_transporter_permease"/>
</dbReference>
<dbReference type="AlphaFoldDB" id="A0A3G3K3T7"/>
<gene>
    <name evidence="9" type="ORF">EAV92_20310</name>
</gene>
<dbReference type="EMBL" id="CP033433">
    <property type="protein sequence ID" value="AYQ74697.1"/>
    <property type="molecule type" value="Genomic_DNA"/>
</dbReference>
<dbReference type="GO" id="GO:0005886">
    <property type="term" value="C:plasma membrane"/>
    <property type="evidence" value="ECO:0007669"/>
    <property type="project" value="UniProtKB-SubCell"/>
</dbReference>
<evidence type="ECO:0000313" key="10">
    <source>
        <dbReference type="Proteomes" id="UP000269097"/>
    </source>
</evidence>
<dbReference type="InterPro" id="IPR035906">
    <property type="entry name" value="MetI-like_sf"/>
</dbReference>
<dbReference type="SUPFAM" id="SSF161098">
    <property type="entry name" value="MetI-like"/>
    <property type="match status" value="1"/>
</dbReference>
<evidence type="ECO:0000256" key="1">
    <source>
        <dbReference type="ARBA" id="ARBA00004651"/>
    </source>
</evidence>
<dbReference type="InterPro" id="IPR000515">
    <property type="entry name" value="MetI-like"/>
</dbReference>
<feature type="transmembrane region" description="Helical" evidence="7">
    <location>
        <begin position="176"/>
        <end position="198"/>
    </location>
</feature>
<evidence type="ECO:0000259" key="8">
    <source>
        <dbReference type="PROSITE" id="PS50928"/>
    </source>
</evidence>
<dbReference type="PANTHER" id="PTHR30193">
    <property type="entry name" value="ABC TRANSPORTER PERMEASE PROTEIN"/>
    <property type="match status" value="1"/>
</dbReference>
<protein>
    <submittedName>
        <fullName evidence="9">Sugar ABC transporter permease</fullName>
    </submittedName>
</protein>
<evidence type="ECO:0000256" key="6">
    <source>
        <dbReference type="ARBA" id="ARBA00023136"/>
    </source>
</evidence>
<evidence type="ECO:0000313" key="9">
    <source>
        <dbReference type="EMBL" id="AYQ74697.1"/>
    </source>
</evidence>
<proteinExistence type="inferred from homology"/>
<dbReference type="Gene3D" id="1.10.3720.10">
    <property type="entry name" value="MetI-like"/>
    <property type="match status" value="1"/>
</dbReference>
<keyword evidence="6 7" id="KW-0472">Membrane</keyword>
<evidence type="ECO:0000256" key="3">
    <source>
        <dbReference type="ARBA" id="ARBA00022475"/>
    </source>
</evidence>
<accession>A0A3G3K3T7</accession>
<organism evidence="9 10">
    <name type="scientific">Cohnella candidum</name>
    <dbReference type="NCBI Taxonomy" id="2674991"/>
    <lineage>
        <taxon>Bacteria</taxon>
        <taxon>Bacillati</taxon>
        <taxon>Bacillota</taxon>
        <taxon>Bacilli</taxon>
        <taxon>Bacillales</taxon>
        <taxon>Paenibacillaceae</taxon>
        <taxon>Cohnella</taxon>
    </lineage>
</organism>
<evidence type="ECO:0000256" key="2">
    <source>
        <dbReference type="ARBA" id="ARBA00022448"/>
    </source>
</evidence>
<keyword evidence="3" id="KW-1003">Cell membrane</keyword>
<feature type="transmembrane region" description="Helical" evidence="7">
    <location>
        <begin position="24"/>
        <end position="47"/>
    </location>
</feature>
<evidence type="ECO:0000256" key="4">
    <source>
        <dbReference type="ARBA" id="ARBA00022692"/>
    </source>
</evidence>
<dbReference type="KEGG" id="coh:EAV92_20310"/>
<keyword evidence="5 7" id="KW-1133">Transmembrane helix</keyword>
<comment type="subcellular location">
    <subcellularLocation>
        <location evidence="1 7">Cell membrane</location>
        <topology evidence="1 7">Multi-pass membrane protein</topology>
    </subcellularLocation>
</comment>
<keyword evidence="10" id="KW-1185">Reference proteome</keyword>
<dbReference type="Pfam" id="PF00528">
    <property type="entry name" value="BPD_transp_1"/>
    <property type="match status" value="1"/>
</dbReference>
<name>A0A3G3K3T7_9BACL</name>
<feature type="transmembrane region" description="Helical" evidence="7">
    <location>
        <begin position="123"/>
        <end position="150"/>
    </location>
</feature>
<dbReference type="GO" id="GO:0055085">
    <property type="term" value="P:transmembrane transport"/>
    <property type="evidence" value="ECO:0007669"/>
    <property type="project" value="InterPro"/>
</dbReference>
<dbReference type="PROSITE" id="PS50928">
    <property type="entry name" value="ABC_TM1"/>
    <property type="match status" value="1"/>
</dbReference>